<dbReference type="Proteomes" id="UP000494165">
    <property type="component" value="Unassembled WGS sequence"/>
</dbReference>
<gene>
    <name evidence="8" type="ORF">CLODIP_2_CD07956</name>
</gene>
<feature type="repeat" description="WD" evidence="6">
    <location>
        <begin position="188"/>
        <end position="234"/>
    </location>
</feature>
<dbReference type="FunFam" id="2.130.10.10:FF:000092">
    <property type="entry name" value="notchless protein homolog"/>
    <property type="match status" value="1"/>
</dbReference>
<evidence type="ECO:0000256" key="1">
    <source>
        <dbReference type="ARBA" id="ARBA00004604"/>
    </source>
</evidence>
<dbReference type="PRINTS" id="PR00319">
    <property type="entry name" value="GPROTEINB"/>
</dbReference>
<feature type="repeat" description="WD" evidence="6">
    <location>
        <begin position="103"/>
        <end position="144"/>
    </location>
</feature>
<feature type="repeat" description="WD" evidence="6">
    <location>
        <begin position="235"/>
        <end position="265"/>
    </location>
</feature>
<dbReference type="PRINTS" id="PR00320">
    <property type="entry name" value="GPROTEINBRPT"/>
</dbReference>
<dbReference type="GO" id="GO:0000027">
    <property type="term" value="P:ribosomal large subunit assembly"/>
    <property type="evidence" value="ECO:0007669"/>
    <property type="project" value="TreeGrafter"/>
</dbReference>
<dbReference type="EMBL" id="CADEPI010000002">
    <property type="protein sequence ID" value="CAB3359783.1"/>
    <property type="molecule type" value="Genomic_DNA"/>
</dbReference>
<reference evidence="8 9" key="1">
    <citation type="submission" date="2020-04" db="EMBL/GenBank/DDBJ databases">
        <authorList>
            <person name="Alioto T."/>
            <person name="Alioto T."/>
            <person name="Gomez Garrido J."/>
        </authorList>
    </citation>
    <scope>NUCLEOTIDE SEQUENCE [LARGE SCALE GENOMIC DNA]</scope>
</reference>
<evidence type="ECO:0000256" key="6">
    <source>
        <dbReference type="PROSITE-ProRule" id="PRU00221"/>
    </source>
</evidence>
<feature type="repeat" description="WD" evidence="6">
    <location>
        <begin position="359"/>
        <end position="400"/>
    </location>
</feature>
<evidence type="ECO:0000313" key="8">
    <source>
        <dbReference type="EMBL" id="CAB3359783.1"/>
    </source>
</evidence>
<dbReference type="GO" id="GO:0007219">
    <property type="term" value="P:Notch signaling pathway"/>
    <property type="evidence" value="ECO:0007669"/>
    <property type="project" value="TreeGrafter"/>
</dbReference>
<dbReference type="PROSITE" id="PS00678">
    <property type="entry name" value="WD_REPEATS_1"/>
    <property type="match status" value="2"/>
</dbReference>
<keyword evidence="9" id="KW-1185">Reference proteome</keyword>
<dbReference type="PROSITE" id="PS50082">
    <property type="entry name" value="WD_REPEATS_2"/>
    <property type="match status" value="7"/>
</dbReference>
<keyword evidence="3" id="KW-0677">Repeat</keyword>
<dbReference type="OrthoDB" id="10267436at2759"/>
<keyword evidence="2 6" id="KW-0853">WD repeat</keyword>
<dbReference type="InterPro" id="IPR036322">
    <property type="entry name" value="WD40_repeat_dom_sf"/>
</dbReference>
<protein>
    <recommendedName>
        <fullName evidence="7">NLE domain-containing protein</fullName>
    </recommendedName>
</protein>
<feature type="repeat" description="WD" evidence="6">
    <location>
        <begin position="401"/>
        <end position="442"/>
    </location>
</feature>
<dbReference type="CDD" id="cd00200">
    <property type="entry name" value="WD40"/>
    <property type="match status" value="1"/>
</dbReference>
<dbReference type="Gene3D" id="2.130.10.10">
    <property type="entry name" value="YVTN repeat-like/Quinoprotein amine dehydrogenase"/>
    <property type="match status" value="1"/>
</dbReference>
<organism evidence="8 9">
    <name type="scientific">Cloeon dipterum</name>
    <dbReference type="NCBI Taxonomy" id="197152"/>
    <lineage>
        <taxon>Eukaryota</taxon>
        <taxon>Metazoa</taxon>
        <taxon>Ecdysozoa</taxon>
        <taxon>Arthropoda</taxon>
        <taxon>Hexapoda</taxon>
        <taxon>Insecta</taxon>
        <taxon>Pterygota</taxon>
        <taxon>Palaeoptera</taxon>
        <taxon>Ephemeroptera</taxon>
        <taxon>Pisciforma</taxon>
        <taxon>Baetidae</taxon>
        <taxon>Cloeon</taxon>
    </lineage>
</organism>
<dbReference type="InterPro" id="IPR001680">
    <property type="entry name" value="WD40_rpt"/>
</dbReference>
<dbReference type="GO" id="GO:0005730">
    <property type="term" value="C:nucleolus"/>
    <property type="evidence" value="ECO:0007669"/>
    <property type="project" value="UniProtKB-SubCell"/>
</dbReference>
<dbReference type="PANTHER" id="PTHR19848:SF0">
    <property type="entry name" value="NOTCHLESS PROTEIN HOMOLOG 1"/>
    <property type="match status" value="1"/>
</dbReference>
<dbReference type="Pfam" id="PF08154">
    <property type="entry name" value="NLE"/>
    <property type="match status" value="1"/>
</dbReference>
<accession>A0A8S1BLF4</accession>
<comment type="subcellular location">
    <subcellularLocation>
        <location evidence="1">Nucleus</location>
        <location evidence="1">Nucleolus</location>
    </subcellularLocation>
</comment>
<dbReference type="InterPro" id="IPR001632">
    <property type="entry name" value="WD40_G-protein_beta-like"/>
</dbReference>
<dbReference type="Pfam" id="PF00400">
    <property type="entry name" value="WD40"/>
    <property type="match status" value="7"/>
</dbReference>
<dbReference type="InterPro" id="IPR019775">
    <property type="entry name" value="WD40_repeat_CS"/>
</dbReference>
<feature type="repeat" description="WD" evidence="6">
    <location>
        <begin position="145"/>
        <end position="186"/>
    </location>
</feature>
<evidence type="ECO:0000313" key="9">
    <source>
        <dbReference type="Proteomes" id="UP000494165"/>
    </source>
</evidence>
<evidence type="ECO:0000256" key="3">
    <source>
        <dbReference type="ARBA" id="ARBA00022737"/>
    </source>
</evidence>
<evidence type="ECO:0000256" key="4">
    <source>
        <dbReference type="ARBA" id="ARBA00023242"/>
    </source>
</evidence>
<evidence type="ECO:0000256" key="2">
    <source>
        <dbReference type="ARBA" id="ARBA00022574"/>
    </source>
</evidence>
<sequence>MDEAEDTRRILTRLVSETGDSFERLFDLPYNVTPEKLALLVNHLLENEEPAPFLFFVNGKEITDCLDKVMVQDDIGTENVLEIIYQQQAVFKVRAVTRCTSSMPGHAEAVISIGFSPNGQYLASGSGDTTVRFWDIYTQTPFMVCEGHKNWVLCISWAPNSKMLASACKNGVILLWNPETGKQIGKPLAGHKQWVTSLAWEPLHLDPRGRRLASGSKDGDIRIWDTALGNVERVLTSHTQSVTCVRWGGSGLIYSSSQDRTIKVWRPDGVLCRTLEGHGHWVNSLALSTDYVLRTGAVDPTAVHRGKGQDVNESDIKELALKRYSAVCRLGEERLVSASDDHTLMMWLPEKEKKPIERLTGHQQLVNDVRFSPDTRILASASFDKSIKLWDGRSGKFITTLRGHVQAVFMLAWSADSRLLVSASADSTLKVWNVKQKKLELDLPGHADEVYAVDWSPDGLRVASGGKDKILKMWQN</sequence>
<feature type="repeat" description="WD" evidence="6">
    <location>
        <begin position="443"/>
        <end position="476"/>
    </location>
</feature>
<comment type="similarity">
    <text evidence="5">Belongs to the NLE1/RSA4 family.</text>
</comment>
<dbReference type="PROSITE" id="PS50294">
    <property type="entry name" value="WD_REPEATS_REGION"/>
    <property type="match status" value="7"/>
</dbReference>
<dbReference type="PANTHER" id="PTHR19848">
    <property type="entry name" value="WD40 REPEAT PROTEIN"/>
    <property type="match status" value="1"/>
</dbReference>
<dbReference type="InterPro" id="IPR012972">
    <property type="entry name" value="NLE"/>
</dbReference>
<evidence type="ECO:0000259" key="7">
    <source>
        <dbReference type="Pfam" id="PF08154"/>
    </source>
</evidence>
<keyword evidence="4" id="KW-0539">Nucleus</keyword>
<proteinExistence type="inferred from homology"/>
<comment type="caution">
    <text evidence="8">The sequence shown here is derived from an EMBL/GenBank/DDBJ whole genome shotgun (WGS) entry which is preliminary data.</text>
</comment>
<feature type="domain" description="NLE" evidence="7">
    <location>
        <begin position="10"/>
        <end position="69"/>
    </location>
</feature>
<name>A0A8S1BLF4_9INSE</name>
<dbReference type="InterPro" id="IPR015943">
    <property type="entry name" value="WD40/YVTN_repeat-like_dom_sf"/>
</dbReference>
<dbReference type="AlphaFoldDB" id="A0A8S1BLF4"/>
<evidence type="ECO:0000256" key="5">
    <source>
        <dbReference type="ARBA" id="ARBA00061016"/>
    </source>
</evidence>
<dbReference type="InterPro" id="IPR020472">
    <property type="entry name" value="WD40_PAC1"/>
</dbReference>
<dbReference type="SUPFAM" id="SSF50978">
    <property type="entry name" value="WD40 repeat-like"/>
    <property type="match status" value="1"/>
</dbReference>
<dbReference type="SMART" id="SM00320">
    <property type="entry name" value="WD40"/>
    <property type="match status" value="8"/>
</dbReference>